<dbReference type="EMBL" id="QSLA01000007">
    <property type="protein sequence ID" value="RHF09175.1"/>
    <property type="molecule type" value="Genomic_DNA"/>
</dbReference>
<accession>A0A414MDN0</accession>
<evidence type="ECO:0000313" key="1">
    <source>
        <dbReference type="EMBL" id="RHF09175.1"/>
    </source>
</evidence>
<reference evidence="1 2" key="1">
    <citation type="submission" date="2018-08" db="EMBL/GenBank/DDBJ databases">
        <title>A genome reference for cultivated species of the human gut microbiota.</title>
        <authorList>
            <person name="Zou Y."/>
            <person name="Xue W."/>
            <person name="Luo G."/>
        </authorList>
    </citation>
    <scope>NUCLEOTIDE SEQUENCE [LARGE SCALE GENOMIC DNA]</scope>
    <source>
        <strain evidence="1 2">AM26-26AC</strain>
    </source>
</reference>
<protein>
    <submittedName>
        <fullName evidence="1">Uncharacterized protein</fullName>
    </submittedName>
</protein>
<organism evidence="1 2">
    <name type="scientific">Bacteroides eggerthii</name>
    <dbReference type="NCBI Taxonomy" id="28111"/>
    <lineage>
        <taxon>Bacteria</taxon>
        <taxon>Pseudomonadati</taxon>
        <taxon>Bacteroidota</taxon>
        <taxon>Bacteroidia</taxon>
        <taxon>Bacteroidales</taxon>
        <taxon>Bacteroidaceae</taxon>
        <taxon>Bacteroides</taxon>
    </lineage>
</organism>
<proteinExistence type="predicted"/>
<sequence>MCIRLVAADVVICDNQLCLGLSERGWPLLASKDFINTSGYMGDVRRRPAVGVASARCYLCFTNPAEPVAGMVEKPKTIFT</sequence>
<name>A0A414MDN0_9BACE</name>
<gene>
    <name evidence="1" type="ORF">DW701_08130</name>
</gene>
<dbReference type="Proteomes" id="UP000283538">
    <property type="component" value="Unassembled WGS sequence"/>
</dbReference>
<dbReference type="AlphaFoldDB" id="A0A414MDN0"/>
<evidence type="ECO:0000313" key="2">
    <source>
        <dbReference type="Proteomes" id="UP000283538"/>
    </source>
</evidence>
<comment type="caution">
    <text evidence="1">The sequence shown here is derived from an EMBL/GenBank/DDBJ whole genome shotgun (WGS) entry which is preliminary data.</text>
</comment>